<dbReference type="CTD" id="8233365"/>
<dbReference type="SUPFAM" id="SSF53822">
    <property type="entry name" value="Periplasmic binding protein-like I"/>
    <property type="match status" value="1"/>
</dbReference>
<feature type="transmembrane region" description="Helical" evidence="6">
    <location>
        <begin position="552"/>
        <end position="572"/>
    </location>
</feature>
<dbReference type="InterPro" id="IPR017978">
    <property type="entry name" value="GPCR_3_C"/>
</dbReference>
<reference evidence="9" key="3">
    <citation type="submission" date="2020-05" db="UniProtKB">
        <authorList>
            <consortium name="EnsemblMetazoa"/>
        </authorList>
    </citation>
    <scope>IDENTIFICATION</scope>
    <source>
        <strain evidence="9">USDA</strain>
    </source>
</reference>
<dbReference type="RefSeq" id="XP_002422625.1">
    <property type="nucleotide sequence ID" value="XM_002422580.1"/>
</dbReference>
<evidence type="ECO:0000256" key="5">
    <source>
        <dbReference type="ARBA" id="ARBA00023180"/>
    </source>
</evidence>
<dbReference type="InParanoid" id="E0V931"/>
<dbReference type="Proteomes" id="UP000009046">
    <property type="component" value="Unassembled WGS sequence"/>
</dbReference>
<feature type="transmembrane region" description="Helical" evidence="6">
    <location>
        <begin position="475"/>
        <end position="496"/>
    </location>
</feature>
<reference evidence="8" key="1">
    <citation type="submission" date="2007-04" db="EMBL/GenBank/DDBJ databases">
        <title>Annotation of Pediculus humanus corporis strain USDA.</title>
        <authorList>
            <person name="Kirkness E."/>
            <person name="Hannick L."/>
            <person name="Hass B."/>
            <person name="Bruggner R."/>
            <person name="Lawson D."/>
            <person name="Bidwell S."/>
            <person name="Joardar V."/>
            <person name="Caler E."/>
            <person name="Walenz B."/>
            <person name="Inman J."/>
            <person name="Schobel S."/>
            <person name="Galinsky K."/>
            <person name="Amedeo P."/>
            <person name="Strausberg R."/>
        </authorList>
    </citation>
    <scope>NUCLEOTIDE SEQUENCE</scope>
    <source>
        <strain evidence="8">USDA</strain>
    </source>
</reference>
<evidence type="ECO:0000256" key="4">
    <source>
        <dbReference type="ARBA" id="ARBA00023136"/>
    </source>
</evidence>
<keyword evidence="10" id="KW-1185">Reference proteome</keyword>
<dbReference type="EnsemblMetazoa" id="PHUM003490-RA">
    <property type="protein sequence ID" value="PHUM003490-PA"/>
    <property type="gene ID" value="PHUM003490"/>
</dbReference>
<evidence type="ECO:0000313" key="10">
    <source>
        <dbReference type="Proteomes" id="UP000009046"/>
    </source>
</evidence>
<feature type="domain" description="G-protein coupled receptors family 3 profile" evidence="7">
    <location>
        <begin position="399"/>
        <end position="603"/>
    </location>
</feature>
<keyword evidence="2 6" id="KW-0812">Transmembrane</keyword>
<dbReference type="HOGENOM" id="CLU_362620_0_0_1"/>
<dbReference type="eggNOG" id="KOG1056">
    <property type="taxonomic scope" value="Eukaryota"/>
</dbReference>
<dbReference type="OrthoDB" id="425344at2759"/>
<organism>
    <name type="scientific">Pediculus humanus subsp. corporis</name>
    <name type="common">Body louse</name>
    <dbReference type="NCBI Taxonomy" id="121224"/>
    <lineage>
        <taxon>Eukaryota</taxon>
        <taxon>Metazoa</taxon>
        <taxon>Ecdysozoa</taxon>
        <taxon>Arthropoda</taxon>
        <taxon>Hexapoda</taxon>
        <taxon>Insecta</taxon>
        <taxon>Pterygota</taxon>
        <taxon>Neoptera</taxon>
        <taxon>Paraneoptera</taxon>
        <taxon>Psocodea</taxon>
        <taxon>Troctomorpha</taxon>
        <taxon>Phthiraptera</taxon>
        <taxon>Anoplura</taxon>
        <taxon>Pediculidae</taxon>
        <taxon>Pediculus</taxon>
    </lineage>
</organism>
<dbReference type="Pfam" id="PF00003">
    <property type="entry name" value="7tm_3"/>
    <property type="match status" value="1"/>
</dbReference>
<dbReference type="Pfam" id="PF01094">
    <property type="entry name" value="ANF_receptor"/>
    <property type="match status" value="1"/>
</dbReference>
<evidence type="ECO:0000259" key="7">
    <source>
        <dbReference type="PROSITE" id="PS50259"/>
    </source>
</evidence>
<evidence type="ECO:0000256" key="6">
    <source>
        <dbReference type="SAM" id="Phobius"/>
    </source>
</evidence>
<feature type="transmembrane region" description="Helical" evidence="6">
    <location>
        <begin position="326"/>
        <end position="346"/>
    </location>
</feature>
<evidence type="ECO:0000313" key="9">
    <source>
        <dbReference type="EnsemblMetazoa" id="PHUM003490-PA"/>
    </source>
</evidence>
<evidence type="ECO:0000256" key="3">
    <source>
        <dbReference type="ARBA" id="ARBA00022989"/>
    </source>
</evidence>
<dbReference type="GeneID" id="8233365"/>
<dbReference type="GO" id="GO:0004930">
    <property type="term" value="F:G protein-coupled receptor activity"/>
    <property type="evidence" value="ECO:0007669"/>
    <property type="project" value="InterPro"/>
</dbReference>
<name>E0V931_PEDHC</name>
<feature type="transmembrane region" description="Helical" evidence="6">
    <location>
        <begin position="438"/>
        <end position="459"/>
    </location>
</feature>
<dbReference type="PANTHER" id="PTHR24060">
    <property type="entry name" value="METABOTROPIC GLUTAMATE RECEPTOR"/>
    <property type="match status" value="1"/>
</dbReference>
<reference evidence="8" key="2">
    <citation type="submission" date="2007-04" db="EMBL/GenBank/DDBJ databases">
        <title>The genome of the human body louse.</title>
        <authorList>
            <consortium name="The Human Body Louse Genome Consortium"/>
            <person name="Kirkness E."/>
            <person name="Walenz B."/>
            <person name="Hass B."/>
            <person name="Bruggner R."/>
            <person name="Strausberg R."/>
        </authorList>
    </citation>
    <scope>NUCLEOTIDE SEQUENCE</scope>
    <source>
        <strain evidence="8">USDA</strain>
    </source>
</reference>
<dbReference type="EMBL" id="AAZO01000043">
    <property type="status" value="NOT_ANNOTATED_CDS"/>
    <property type="molecule type" value="Genomic_DNA"/>
</dbReference>
<dbReference type="InterPro" id="IPR050726">
    <property type="entry name" value="mGluR"/>
</dbReference>
<dbReference type="InterPro" id="IPR028082">
    <property type="entry name" value="Peripla_BP_I"/>
</dbReference>
<dbReference type="EMBL" id="DS234988">
    <property type="protein sequence ID" value="EEB09887.1"/>
    <property type="molecule type" value="Genomic_DNA"/>
</dbReference>
<gene>
    <name evidence="9" type="primary">8233365</name>
    <name evidence="8" type="ORF">Phum_PHUM003490</name>
</gene>
<feature type="transmembrane region" description="Helical" evidence="6">
    <location>
        <begin position="405"/>
        <end position="426"/>
    </location>
</feature>
<dbReference type="GO" id="GO:0016020">
    <property type="term" value="C:membrane"/>
    <property type="evidence" value="ECO:0007669"/>
    <property type="project" value="UniProtKB-SubCell"/>
</dbReference>
<protein>
    <recommendedName>
        <fullName evidence="7">G-protein coupled receptors family 3 profile domain-containing protein</fullName>
    </recommendedName>
</protein>
<dbReference type="AlphaFoldDB" id="E0V931"/>
<keyword evidence="4 6" id="KW-0472">Membrane</keyword>
<sequence length="771" mass="87453">MDSCGRSRTATTQLIEFLPQLQINNNKSTEENLPFKLCVIDDVGLEKEVDIQKSLEELKIPVIGTDINTNSVSVLMDAVYNFLQEFQWERFAVIYSNSKFSSSLVKNLIKSIKKNDFCIPWMLNVDEEDIGEELQNVVIKSKIPLVSLLTSEEHYLLFKNLPKTTNNDEEFFDKKRRWKNIILFTDVVSREDLKIISNNKSMRVFSIVAHPEKENNFENYFMENSILPGMEDELDLIERTKTVQKIKKIGERISKSLIKAVEKLCHPTENPCTNFSTTSGREIIKNFLDEPDNSWSDNEKSYQLVEYLFQFSDSHVHLHKKFMKIFLLYQVLVVITKTCPIQNVDVWKLKRFLTKPMVYSSLSDPLTGTLACLTLLGTLLTMVISQYFATFAALPNGGLTSGTSVIGYVILIGLFLLFSTNLSFLLTPLTSICAIRRFAPSLSYAMIFSGMLIKIWTYFQQITPGKAQVTKPFTLLTYSGIFTLLQGFISSIWLILKPPVTEYKMGHWMCYPPNGLDCHLILSMSYPILLLFATIVLSIRVCSKSNNDESRWILISASLVSIIISFWAVAIGTEVWQMHRTSCTNLAAATIILVCLYFPKIRMHSKLKKVNKIQNNPSVHPSDITKNCSGMATNPPFPVVLGYNVGNTPPLITEEIIDSNYINQAYSIDESSETASTPFDIDLSSYSDLDQESPYTFSTFLEEPQSIKLVSNDTIDDPTQIIPSALYSIDMFNTEPIAITSDHCQPGTNEFTPPHRATSQLYLCPQTDWVP</sequence>
<accession>E0V931</accession>
<evidence type="ECO:0000256" key="2">
    <source>
        <dbReference type="ARBA" id="ARBA00022692"/>
    </source>
</evidence>
<feature type="transmembrane region" description="Helical" evidence="6">
    <location>
        <begin position="520"/>
        <end position="540"/>
    </location>
</feature>
<evidence type="ECO:0000256" key="1">
    <source>
        <dbReference type="ARBA" id="ARBA00004141"/>
    </source>
</evidence>
<dbReference type="VEuPathDB" id="VectorBase:PHUM003490"/>
<feature type="transmembrane region" description="Helical" evidence="6">
    <location>
        <begin position="578"/>
        <end position="599"/>
    </location>
</feature>
<feature type="transmembrane region" description="Helical" evidence="6">
    <location>
        <begin position="366"/>
        <end position="393"/>
    </location>
</feature>
<evidence type="ECO:0000313" key="8">
    <source>
        <dbReference type="EMBL" id="EEB09887.1"/>
    </source>
</evidence>
<keyword evidence="5" id="KW-0325">Glycoprotein</keyword>
<dbReference type="CDD" id="cd13953">
    <property type="entry name" value="7tm_classC_mGluR-like"/>
    <property type="match status" value="1"/>
</dbReference>
<proteinExistence type="predicted"/>
<dbReference type="Gene3D" id="3.40.50.2300">
    <property type="match status" value="1"/>
</dbReference>
<keyword evidence="3 6" id="KW-1133">Transmembrane helix</keyword>
<dbReference type="PROSITE" id="PS50259">
    <property type="entry name" value="G_PROTEIN_RECEP_F3_4"/>
    <property type="match status" value="1"/>
</dbReference>
<comment type="subcellular location">
    <subcellularLocation>
        <location evidence="1">Membrane</location>
        <topology evidence="1">Multi-pass membrane protein</topology>
    </subcellularLocation>
</comment>
<dbReference type="InterPro" id="IPR001828">
    <property type="entry name" value="ANF_lig-bd_rcpt"/>
</dbReference>
<dbReference type="KEGG" id="phu:Phum_PHUM003490"/>